<dbReference type="CDD" id="cd01734">
    <property type="entry name" value="YlxS_C"/>
    <property type="match status" value="1"/>
</dbReference>
<dbReference type="NCBIfam" id="NF000930">
    <property type="entry name" value="PRK00092.2-2"/>
    <property type="match status" value="1"/>
</dbReference>
<evidence type="ECO:0000256" key="2">
    <source>
        <dbReference type="ARBA" id="ARBA00022517"/>
    </source>
</evidence>
<dbReference type="PANTHER" id="PTHR33867">
    <property type="entry name" value="RIBOSOME MATURATION FACTOR RIMP"/>
    <property type="match status" value="1"/>
</dbReference>
<keyword evidence="7" id="KW-1185">Reference proteome</keyword>
<organism evidence="6 7">
    <name type="scientific">Glutamicibacter creatinolyticus</name>
    <dbReference type="NCBI Taxonomy" id="162496"/>
    <lineage>
        <taxon>Bacteria</taxon>
        <taxon>Bacillati</taxon>
        <taxon>Actinomycetota</taxon>
        <taxon>Actinomycetes</taxon>
        <taxon>Micrococcales</taxon>
        <taxon>Micrococcaceae</taxon>
        <taxon>Glutamicibacter</taxon>
    </lineage>
</organism>
<evidence type="ECO:0000259" key="5">
    <source>
        <dbReference type="Pfam" id="PF17384"/>
    </source>
</evidence>
<evidence type="ECO:0000256" key="1">
    <source>
        <dbReference type="ARBA" id="ARBA00022490"/>
    </source>
</evidence>
<dbReference type="Pfam" id="PF02576">
    <property type="entry name" value="RimP_N"/>
    <property type="match status" value="1"/>
</dbReference>
<comment type="similarity">
    <text evidence="3">Belongs to the RimP family.</text>
</comment>
<evidence type="ECO:0000313" key="6">
    <source>
        <dbReference type="EMBL" id="QCY46578.1"/>
    </source>
</evidence>
<dbReference type="RefSeq" id="WP_138173312.1">
    <property type="nucleotide sequence ID" value="NZ_BAAAGL010000004.1"/>
</dbReference>
<protein>
    <recommendedName>
        <fullName evidence="3">Ribosome maturation factor RimP</fullName>
    </recommendedName>
</protein>
<dbReference type="Pfam" id="PF17384">
    <property type="entry name" value="DUF150_C"/>
    <property type="match status" value="1"/>
</dbReference>
<dbReference type="PANTHER" id="PTHR33867:SF1">
    <property type="entry name" value="RIBOSOME MATURATION FACTOR RIMP"/>
    <property type="match status" value="1"/>
</dbReference>
<dbReference type="Gene3D" id="3.30.300.70">
    <property type="entry name" value="RimP-like superfamily, N-terminal"/>
    <property type="match status" value="1"/>
</dbReference>
<keyword evidence="1 3" id="KW-0963">Cytoplasm</keyword>
<proteinExistence type="inferred from homology"/>
<dbReference type="EMBL" id="CP034412">
    <property type="protein sequence ID" value="QCY46578.1"/>
    <property type="molecule type" value="Genomic_DNA"/>
</dbReference>
<comment type="function">
    <text evidence="3">Required for maturation of 30S ribosomal subunits.</text>
</comment>
<accession>A0A5B7WRD9</accession>
<dbReference type="Proteomes" id="UP000307000">
    <property type="component" value="Chromosome"/>
</dbReference>
<dbReference type="InterPro" id="IPR035956">
    <property type="entry name" value="RimP_N_sf"/>
</dbReference>
<dbReference type="GO" id="GO:0005829">
    <property type="term" value="C:cytosol"/>
    <property type="evidence" value="ECO:0007669"/>
    <property type="project" value="TreeGrafter"/>
</dbReference>
<dbReference type="InterPro" id="IPR028998">
    <property type="entry name" value="RimP_C"/>
</dbReference>
<dbReference type="KEGG" id="gcr:GcLGCM259_0822"/>
<gene>
    <name evidence="3 6" type="primary">rimP</name>
    <name evidence="6" type="ORF">GcLGCM259_0822</name>
</gene>
<sequence>MTGKPADTEQEAKRLMTVLQKEVESHGLVLEDITLRPAGKQQLMQITVDLPEGTDSVNLDQLGEVTDTISKALDADSVYANAAPYELEVSSPGLSRPLTVPRHWARAVGRMVNITLTDGSKLHGRICEVGEDEVQLAVHHAPAKKGMKEKVDDPRPFALAEIRKAVVDVEFNRTDEHLDIIDVEDPEA</sequence>
<comment type="subcellular location">
    <subcellularLocation>
        <location evidence="3">Cytoplasm</location>
    </subcellularLocation>
</comment>
<evidence type="ECO:0000259" key="4">
    <source>
        <dbReference type="Pfam" id="PF02576"/>
    </source>
</evidence>
<reference evidence="6 7" key="1">
    <citation type="submission" date="2018-12" db="EMBL/GenBank/DDBJ databases">
        <title>Complete Genome Sequence of Glutamicibacter creatinolyticus strain LGCM259,isolated from an abscess of a 12-year-old mare in Italy.</title>
        <authorList>
            <person name="Santos R.G."/>
            <person name="Silva A.L."/>
            <person name="Seyffert N."/>
            <person name="Castro T.L.P."/>
            <person name="Attili A.R."/>
            <person name="Rifici C."/>
            <person name="Mazzullo G."/>
            <person name="Brenig B."/>
            <person name="Venanzi F."/>
            <person name="Azevedo V."/>
        </authorList>
    </citation>
    <scope>NUCLEOTIDE SEQUENCE [LARGE SCALE GENOMIC DNA]</scope>
    <source>
        <strain evidence="6 7">LGCM 259</strain>
    </source>
</reference>
<dbReference type="AlphaFoldDB" id="A0A5B7WRD9"/>
<evidence type="ECO:0000256" key="3">
    <source>
        <dbReference type="HAMAP-Rule" id="MF_01077"/>
    </source>
</evidence>
<feature type="domain" description="Ribosome maturation factor RimP N-terminal" evidence="4">
    <location>
        <begin position="20"/>
        <end position="94"/>
    </location>
</feature>
<dbReference type="GO" id="GO:0006412">
    <property type="term" value="P:translation"/>
    <property type="evidence" value="ECO:0007669"/>
    <property type="project" value="TreeGrafter"/>
</dbReference>
<dbReference type="HAMAP" id="MF_01077">
    <property type="entry name" value="RimP"/>
    <property type="match status" value="1"/>
</dbReference>
<feature type="domain" description="Ribosome maturation factor RimP C-terminal" evidence="5">
    <location>
        <begin position="98"/>
        <end position="171"/>
    </location>
</feature>
<dbReference type="GO" id="GO:0000028">
    <property type="term" value="P:ribosomal small subunit assembly"/>
    <property type="evidence" value="ECO:0007669"/>
    <property type="project" value="TreeGrafter"/>
</dbReference>
<keyword evidence="2 3" id="KW-0690">Ribosome biogenesis</keyword>
<dbReference type="SUPFAM" id="SSF75420">
    <property type="entry name" value="YhbC-like, N-terminal domain"/>
    <property type="match status" value="1"/>
</dbReference>
<dbReference type="InterPro" id="IPR003728">
    <property type="entry name" value="Ribosome_maturation_RimP"/>
</dbReference>
<dbReference type="InterPro" id="IPR028989">
    <property type="entry name" value="RimP_N"/>
</dbReference>
<evidence type="ECO:0000313" key="7">
    <source>
        <dbReference type="Proteomes" id="UP000307000"/>
    </source>
</evidence>
<name>A0A5B7WRD9_9MICC</name>